<feature type="region of interest" description="Disordered" evidence="1">
    <location>
        <begin position="1"/>
        <end position="186"/>
    </location>
</feature>
<feature type="compositionally biased region" description="Polar residues" evidence="1">
    <location>
        <begin position="47"/>
        <end position="64"/>
    </location>
</feature>
<feature type="compositionally biased region" description="Basic and acidic residues" evidence="1">
    <location>
        <begin position="173"/>
        <end position="186"/>
    </location>
</feature>
<evidence type="ECO:0000313" key="3">
    <source>
        <dbReference type="Proteomes" id="UP000465221"/>
    </source>
</evidence>
<dbReference type="Proteomes" id="UP000465221">
    <property type="component" value="Unassembled WGS sequence"/>
</dbReference>
<feature type="compositionally biased region" description="Basic and acidic residues" evidence="1">
    <location>
        <begin position="35"/>
        <end position="45"/>
    </location>
</feature>
<accession>A0A8H3S245</accession>
<proteinExistence type="predicted"/>
<evidence type="ECO:0000313" key="2">
    <source>
        <dbReference type="EMBL" id="GFF46906.1"/>
    </source>
</evidence>
<reference evidence="2 3" key="1">
    <citation type="submission" date="2020-01" db="EMBL/GenBank/DDBJ databases">
        <title>Draft genome sequence of Aspergillus udagawae IFM 46972.</title>
        <authorList>
            <person name="Takahashi H."/>
            <person name="Yaguchi T."/>
        </authorList>
    </citation>
    <scope>NUCLEOTIDE SEQUENCE [LARGE SCALE GENOMIC DNA]</scope>
    <source>
        <strain evidence="2 3">IFM 46972</strain>
    </source>
</reference>
<dbReference type="PANTHER" id="PTHR35587">
    <property type="entry name" value="EXPRESSED PROTEIN"/>
    <property type="match status" value="1"/>
</dbReference>
<name>A0A8H3S245_9EURO</name>
<feature type="compositionally biased region" description="Basic residues" evidence="1">
    <location>
        <begin position="19"/>
        <end position="32"/>
    </location>
</feature>
<sequence>MIAPNEVGDANLASTSIPQRRKPRKLRHKRPIQHGLDEAVEKEPNADTLSAKNQTLISRTSEGESSFEDALEEEPPAFEPQVQPVPQQQRQTLRNRPFRDEEQERDVAEDEDVSLGAERQRLRRGQRGDQTLIRSNTIEDVGRTVGQSGGLVRRRTETTVGTIKDTSGRVHRRPSEENEPLKKEGDEHLSLRLDLNLDLEVQLKAKISGDLTLTLLLVSAPARNGFGYSLLTEWNDIGSNGIGLGFMSGKSLTASQPMRSHERKSKKQPQRGGGELGKTSKIITAQ</sequence>
<organism evidence="2 3">
    <name type="scientific">Aspergillus udagawae</name>
    <dbReference type="NCBI Taxonomy" id="91492"/>
    <lineage>
        <taxon>Eukaryota</taxon>
        <taxon>Fungi</taxon>
        <taxon>Dikarya</taxon>
        <taxon>Ascomycota</taxon>
        <taxon>Pezizomycotina</taxon>
        <taxon>Eurotiomycetes</taxon>
        <taxon>Eurotiomycetidae</taxon>
        <taxon>Eurotiales</taxon>
        <taxon>Aspergillaceae</taxon>
        <taxon>Aspergillus</taxon>
        <taxon>Aspergillus subgen. Fumigati</taxon>
    </lineage>
</organism>
<feature type="region of interest" description="Disordered" evidence="1">
    <location>
        <begin position="250"/>
        <end position="286"/>
    </location>
</feature>
<protein>
    <submittedName>
        <fullName evidence="2">Uncharacterized protein</fullName>
    </submittedName>
</protein>
<evidence type="ECO:0000256" key="1">
    <source>
        <dbReference type="SAM" id="MobiDB-lite"/>
    </source>
</evidence>
<gene>
    <name evidence="2" type="ORF">IFM46972_08164</name>
</gene>
<feature type="compositionally biased region" description="Low complexity" evidence="1">
    <location>
        <begin position="79"/>
        <end position="89"/>
    </location>
</feature>
<dbReference type="AlphaFoldDB" id="A0A8H3S245"/>
<feature type="compositionally biased region" description="Acidic residues" evidence="1">
    <location>
        <begin position="65"/>
        <end position="76"/>
    </location>
</feature>
<dbReference type="EMBL" id="BLKC01000067">
    <property type="protein sequence ID" value="GFF46906.1"/>
    <property type="molecule type" value="Genomic_DNA"/>
</dbReference>
<comment type="caution">
    <text evidence="2">The sequence shown here is derived from an EMBL/GenBank/DDBJ whole genome shotgun (WGS) entry which is preliminary data.</text>
</comment>
<feature type="compositionally biased region" description="Basic and acidic residues" evidence="1">
    <location>
        <begin position="97"/>
        <end position="106"/>
    </location>
</feature>
<dbReference type="PANTHER" id="PTHR35587:SF4">
    <property type="match status" value="1"/>
</dbReference>